<evidence type="ECO:0000256" key="2">
    <source>
        <dbReference type="ARBA" id="ARBA00022692"/>
    </source>
</evidence>
<organism evidence="10 11">
    <name type="scientific">Salegentibacter chungangensis</name>
    <dbReference type="NCBI Taxonomy" id="1335724"/>
    <lineage>
        <taxon>Bacteria</taxon>
        <taxon>Pseudomonadati</taxon>
        <taxon>Bacteroidota</taxon>
        <taxon>Flavobacteriia</taxon>
        <taxon>Flavobacteriales</taxon>
        <taxon>Flavobacteriaceae</taxon>
        <taxon>Salegentibacter</taxon>
    </lineage>
</organism>
<dbReference type="InterPro" id="IPR003439">
    <property type="entry name" value="ABC_transporter-like_ATP-bd"/>
</dbReference>
<dbReference type="Gene3D" id="1.20.1560.10">
    <property type="entry name" value="ABC transporter type 1, transmembrane domain"/>
    <property type="match status" value="1"/>
</dbReference>
<feature type="transmembrane region" description="Helical" evidence="7">
    <location>
        <begin position="168"/>
        <end position="186"/>
    </location>
</feature>
<dbReference type="GO" id="GO:0005524">
    <property type="term" value="F:ATP binding"/>
    <property type="evidence" value="ECO:0007669"/>
    <property type="project" value="UniProtKB-KW"/>
</dbReference>
<keyword evidence="2 7" id="KW-0812">Transmembrane</keyword>
<reference evidence="11" key="1">
    <citation type="journal article" date="2019" name="Int. J. Syst. Evol. Microbiol.">
        <title>The Global Catalogue of Microorganisms (GCM) 10K type strain sequencing project: providing services to taxonomists for standard genome sequencing and annotation.</title>
        <authorList>
            <consortium name="The Broad Institute Genomics Platform"/>
            <consortium name="The Broad Institute Genome Sequencing Center for Infectious Disease"/>
            <person name="Wu L."/>
            <person name="Ma J."/>
        </authorList>
    </citation>
    <scope>NUCLEOTIDE SEQUENCE [LARGE SCALE GENOMIC DNA]</scope>
    <source>
        <strain evidence="11">CCUG 64793</strain>
    </source>
</reference>
<dbReference type="PROSITE" id="PS50893">
    <property type="entry name" value="ABC_TRANSPORTER_2"/>
    <property type="match status" value="1"/>
</dbReference>
<evidence type="ECO:0000256" key="1">
    <source>
        <dbReference type="ARBA" id="ARBA00004651"/>
    </source>
</evidence>
<sequence>MASNTGNAFDFNLFKRLLKYTNPYKGTFYFVGVAAVLLSFFSVLRPYLLQVTIDDAIMPSDNEGLVFYVALMLGVLLLEVISQFLFIYYANWLGQEVVRDLRVNLFEHMLKFKMKYFDKSAVGRLVTRAVSDIETISSIFSQGLFMIISDLLKMLVVLGFMFYKSWQLTLLVLTVLPFIIYATRVFQKKMKVAFEDVRNQVADLNTFVQERITGMKIVQLFTREKAEYEKFKGINDKHRKAWVKTVWYNSIFFPIAEMSTSITIGLIVWFGGLRAIENDSLSLGVIIMFIELSQMLFRPLRQIADKFNTLQMGMVAANRVFGILDTRSFISDEGSREVGKLNGKIEFKDVHFSYVDDEEVLKGVSFKANPGETVAIVGATGAGKSTVINLLNRFYEIDSGQILVDDIDIKDVKLKSLRSQIAVVLQNVFLFADTIMSNITLDHPDITEEDVITAAKQIGIHEFINTLPNGYHYNVKERGVMLSSGQRQLISFLRAYVSNPSILVLDEATSSVDSYSEQLIQDATDKITEGRTSIVIAHRLATIKKADKIIVMDAGRIVEIGNHEQLLQQKDGYYKKLYEVQFMAEESLRS</sequence>
<evidence type="ECO:0000259" key="9">
    <source>
        <dbReference type="PROSITE" id="PS50929"/>
    </source>
</evidence>
<dbReference type="Pfam" id="PF00664">
    <property type="entry name" value="ABC_membrane"/>
    <property type="match status" value="1"/>
</dbReference>
<feature type="transmembrane region" description="Helical" evidence="7">
    <location>
        <begin position="26"/>
        <end position="45"/>
    </location>
</feature>
<evidence type="ECO:0000256" key="5">
    <source>
        <dbReference type="ARBA" id="ARBA00022989"/>
    </source>
</evidence>
<evidence type="ECO:0000313" key="11">
    <source>
        <dbReference type="Proteomes" id="UP001597131"/>
    </source>
</evidence>
<proteinExistence type="predicted"/>
<feature type="transmembrane region" description="Helical" evidence="7">
    <location>
        <begin position="281"/>
        <end position="297"/>
    </location>
</feature>
<dbReference type="SMART" id="SM00382">
    <property type="entry name" value="AAA"/>
    <property type="match status" value="1"/>
</dbReference>
<dbReference type="SUPFAM" id="SSF90123">
    <property type="entry name" value="ABC transporter transmembrane region"/>
    <property type="match status" value="1"/>
</dbReference>
<dbReference type="PROSITE" id="PS50929">
    <property type="entry name" value="ABC_TM1F"/>
    <property type="match status" value="1"/>
</dbReference>
<dbReference type="EMBL" id="JBHTLI010000001">
    <property type="protein sequence ID" value="MFD1095147.1"/>
    <property type="molecule type" value="Genomic_DNA"/>
</dbReference>
<dbReference type="CDD" id="cd18544">
    <property type="entry name" value="ABC_6TM_TmrA_like"/>
    <property type="match status" value="1"/>
</dbReference>
<protein>
    <submittedName>
        <fullName evidence="10">ABC transporter ATP-binding protein</fullName>
    </submittedName>
</protein>
<gene>
    <name evidence="10" type="ORF">ACFQ3Q_05250</name>
</gene>
<evidence type="ECO:0000313" key="10">
    <source>
        <dbReference type="EMBL" id="MFD1095147.1"/>
    </source>
</evidence>
<dbReference type="InterPro" id="IPR036640">
    <property type="entry name" value="ABC1_TM_sf"/>
</dbReference>
<dbReference type="CDD" id="cd03254">
    <property type="entry name" value="ABCC_Glucan_exporter_like"/>
    <property type="match status" value="1"/>
</dbReference>
<evidence type="ECO:0000256" key="3">
    <source>
        <dbReference type="ARBA" id="ARBA00022741"/>
    </source>
</evidence>
<evidence type="ECO:0000256" key="4">
    <source>
        <dbReference type="ARBA" id="ARBA00022840"/>
    </source>
</evidence>
<evidence type="ECO:0000259" key="8">
    <source>
        <dbReference type="PROSITE" id="PS50893"/>
    </source>
</evidence>
<dbReference type="Proteomes" id="UP001597131">
    <property type="component" value="Unassembled WGS sequence"/>
</dbReference>
<name>A0ABW3NRW0_9FLAO</name>
<feature type="transmembrane region" description="Helical" evidence="7">
    <location>
        <begin position="246"/>
        <end position="269"/>
    </location>
</feature>
<dbReference type="SUPFAM" id="SSF52540">
    <property type="entry name" value="P-loop containing nucleoside triphosphate hydrolases"/>
    <property type="match status" value="1"/>
</dbReference>
<accession>A0ABW3NRW0</accession>
<keyword evidence="6 7" id="KW-0472">Membrane</keyword>
<dbReference type="Pfam" id="PF00005">
    <property type="entry name" value="ABC_tran"/>
    <property type="match status" value="1"/>
</dbReference>
<dbReference type="PANTHER" id="PTHR24221">
    <property type="entry name" value="ATP-BINDING CASSETTE SUB-FAMILY B"/>
    <property type="match status" value="1"/>
</dbReference>
<comment type="caution">
    <text evidence="10">The sequence shown here is derived from an EMBL/GenBank/DDBJ whole genome shotgun (WGS) entry which is preliminary data.</text>
</comment>
<keyword evidence="3" id="KW-0547">Nucleotide-binding</keyword>
<dbReference type="InterPro" id="IPR011527">
    <property type="entry name" value="ABC1_TM_dom"/>
</dbReference>
<dbReference type="InterPro" id="IPR039421">
    <property type="entry name" value="Type_1_exporter"/>
</dbReference>
<dbReference type="PANTHER" id="PTHR24221:SF587">
    <property type="entry name" value="ABC TRANSPORTER RELATED"/>
    <property type="match status" value="1"/>
</dbReference>
<dbReference type="InterPro" id="IPR027417">
    <property type="entry name" value="P-loop_NTPase"/>
</dbReference>
<feature type="transmembrane region" description="Helical" evidence="7">
    <location>
        <begin position="65"/>
        <end position="89"/>
    </location>
</feature>
<keyword evidence="5 7" id="KW-1133">Transmembrane helix</keyword>
<feature type="domain" description="ABC transporter" evidence="8">
    <location>
        <begin position="345"/>
        <end position="579"/>
    </location>
</feature>
<evidence type="ECO:0000256" key="7">
    <source>
        <dbReference type="SAM" id="Phobius"/>
    </source>
</evidence>
<keyword evidence="4 10" id="KW-0067">ATP-binding</keyword>
<dbReference type="PROSITE" id="PS00211">
    <property type="entry name" value="ABC_TRANSPORTER_1"/>
    <property type="match status" value="1"/>
</dbReference>
<dbReference type="RefSeq" id="WP_380743636.1">
    <property type="nucleotide sequence ID" value="NZ_JBHTLI010000001.1"/>
</dbReference>
<dbReference type="Gene3D" id="3.40.50.300">
    <property type="entry name" value="P-loop containing nucleotide triphosphate hydrolases"/>
    <property type="match status" value="1"/>
</dbReference>
<evidence type="ECO:0000256" key="6">
    <source>
        <dbReference type="ARBA" id="ARBA00023136"/>
    </source>
</evidence>
<comment type="subcellular location">
    <subcellularLocation>
        <location evidence="1">Cell membrane</location>
        <topology evidence="1">Multi-pass membrane protein</topology>
    </subcellularLocation>
</comment>
<dbReference type="InterPro" id="IPR017871">
    <property type="entry name" value="ABC_transporter-like_CS"/>
</dbReference>
<feature type="transmembrane region" description="Helical" evidence="7">
    <location>
        <begin position="143"/>
        <end position="162"/>
    </location>
</feature>
<keyword evidence="11" id="KW-1185">Reference proteome</keyword>
<feature type="domain" description="ABC transmembrane type-1" evidence="9">
    <location>
        <begin position="30"/>
        <end position="312"/>
    </location>
</feature>
<dbReference type="InterPro" id="IPR003593">
    <property type="entry name" value="AAA+_ATPase"/>
</dbReference>